<dbReference type="Proteomes" id="UP000011645">
    <property type="component" value="Unassembled WGS sequence"/>
</dbReference>
<dbReference type="GeneID" id="54763666"/>
<proteinExistence type="predicted"/>
<evidence type="ECO:0000313" key="2">
    <source>
        <dbReference type="EMBL" id="ADJ15882.1"/>
    </source>
</evidence>
<keyword evidence="1" id="KW-1133">Transmembrane helix</keyword>
<feature type="transmembrane region" description="Helical" evidence="1">
    <location>
        <begin position="34"/>
        <end position="51"/>
    </location>
</feature>
<sequence length="56" mass="5905">MVSTDTQVTVAFVVLAVVLWYATGQTSDSDVLAWTVLIGVGVLLPLGVNGWRARSA</sequence>
<organism evidence="2 4">
    <name type="scientific">Halalkalicoccus jeotgali (strain DSM 18796 / CECT 7217 / JCM 14584 / KCTC 4019 / B3)</name>
    <dbReference type="NCBI Taxonomy" id="795797"/>
    <lineage>
        <taxon>Archaea</taxon>
        <taxon>Methanobacteriati</taxon>
        <taxon>Methanobacteriota</taxon>
        <taxon>Stenosarchaea group</taxon>
        <taxon>Halobacteria</taxon>
        <taxon>Halobacteriales</taxon>
        <taxon>Halococcaceae</taxon>
        <taxon>Halalkalicoccus</taxon>
    </lineage>
</organism>
<name>D8J6S9_HALJB</name>
<dbReference type="InterPro" id="IPR058293">
    <property type="entry name" value="DUF7987"/>
</dbReference>
<evidence type="ECO:0000313" key="4">
    <source>
        <dbReference type="Proteomes" id="UP000000390"/>
    </source>
</evidence>
<dbReference type="KEGG" id="hje:HacjB3_12505"/>
<evidence type="ECO:0000256" key="1">
    <source>
        <dbReference type="SAM" id="Phobius"/>
    </source>
</evidence>
<dbReference type="HOGENOM" id="CLU_206907_0_0_2"/>
<dbReference type="Proteomes" id="UP000000390">
    <property type="component" value="Chromosome"/>
</dbReference>
<protein>
    <submittedName>
        <fullName evidence="2">Uncharacterized protein</fullName>
    </submittedName>
</protein>
<dbReference type="EMBL" id="CP002062">
    <property type="protein sequence ID" value="ADJ15882.1"/>
    <property type="molecule type" value="Genomic_DNA"/>
</dbReference>
<reference evidence="2 4" key="1">
    <citation type="journal article" date="2010" name="J. Bacteriol.">
        <title>Complete genome sequence of Halalkalicoccus jeotgali B3(T), an extremely halophilic archaeon.</title>
        <authorList>
            <person name="Roh S.W."/>
            <person name="Nam Y.D."/>
            <person name="Nam S.H."/>
            <person name="Choi S.H."/>
            <person name="Park H.S."/>
            <person name="Bae J.W."/>
        </authorList>
    </citation>
    <scope>NUCLEOTIDE SEQUENCE [LARGE SCALE GENOMIC DNA]</scope>
    <source>
        <strain evidence="2">B3</strain>
        <strain evidence="4">DSM 18796 / CECT 7217 / JCM 14584 / KCTC 4019 / B3</strain>
    </source>
</reference>
<dbReference type="EMBL" id="AOHV01000024">
    <property type="protein sequence ID" value="ELY37979.1"/>
    <property type="molecule type" value="Genomic_DNA"/>
</dbReference>
<dbReference type="AlphaFoldDB" id="D8J6S9"/>
<keyword evidence="5" id="KW-1185">Reference proteome</keyword>
<evidence type="ECO:0000313" key="3">
    <source>
        <dbReference type="EMBL" id="ELY37979.1"/>
    </source>
</evidence>
<keyword evidence="1" id="KW-0472">Membrane</keyword>
<keyword evidence="1" id="KW-0812">Transmembrane</keyword>
<dbReference type="RefSeq" id="WP_008415753.1">
    <property type="nucleotide sequence ID" value="NC_014297.1"/>
</dbReference>
<evidence type="ECO:0000313" key="5">
    <source>
        <dbReference type="Proteomes" id="UP000011645"/>
    </source>
</evidence>
<reference evidence="3 5" key="2">
    <citation type="journal article" date="2014" name="PLoS Genet.">
        <title>Phylogenetically driven sequencing of extremely halophilic archaea reveals strategies for static and dynamic osmo-response.</title>
        <authorList>
            <person name="Becker E.A."/>
            <person name="Seitzer P.M."/>
            <person name="Tritt A."/>
            <person name="Larsen D."/>
            <person name="Krusor M."/>
            <person name="Yao A.I."/>
            <person name="Wu D."/>
            <person name="Madern D."/>
            <person name="Eisen J.A."/>
            <person name="Darling A.E."/>
            <person name="Facciotti M.T."/>
        </authorList>
    </citation>
    <scope>NUCLEOTIDE SEQUENCE [LARGE SCALE GENOMIC DNA]</scope>
    <source>
        <strain evidence="3">B3</strain>
        <strain evidence="5">DSM 18796 / CECT 7217 / JCM 14584 / KCTC 4019 / B3</strain>
    </source>
</reference>
<gene>
    <name evidence="2" type="ordered locus">HacjB3_12505</name>
    <name evidence="3" type="ORF">C497_07704</name>
</gene>
<dbReference type="PATRIC" id="fig|795797.18.peg.2503"/>
<accession>D8J6S9</accession>
<dbReference type="Pfam" id="PF25949">
    <property type="entry name" value="DUF7987"/>
    <property type="match status" value="1"/>
</dbReference>
<dbReference type="STRING" id="795797.HacjB3_12505"/>